<protein>
    <recommendedName>
        <fullName evidence="1">Gp5/Type VI secretion system Vgr protein OB-fold domain-containing protein</fullName>
    </recommendedName>
</protein>
<dbReference type="RefSeq" id="WP_094153717.1">
    <property type="nucleotide sequence ID" value="NZ_CP020028.1"/>
</dbReference>
<evidence type="ECO:0000313" key="3">
    <source>
        <dbReference type="Proteomes" id="UP000214666"/>
    </source>
</evidence>
<dbReference type="InterPro" id="IPR006531">
    <property type="entry name" value="Gp5/Vgr_OB"/>
</dbReference>
<dbReference type="Pfam" id="PF04717">
    <property type="entry name" value="Phage_base_V"/>
    <property type="match status" value="1"/>
</dbReference>
<evidence type="ECO:0000313" key="2">
    <source>
        <dbReference type="EMBL" id="ASR45788.1"/>
    </source>
</evidence>
<dbReference type="Proteomes" id="UP000214666">
    <property type="component" value="Chromosome"/>
</dbReference>
<accession>A0A222WIF8</accession>
<keyword evidence="3" id="KW-1185">Reference proteome</keyword>
<name>A0A222WIF8_9BACL</name>
<dbReference type="Gene3D" id="3.55.50.10">
    <property type="entry name" value="Baseplate protein-like domains"/>
    <property type="match status" value="1"/>
</dbReference>
<proteinExistence type="predicted"/>
<dbReference type="OrthoDB" id="95423at2"/>
<dbReference type="SUPFAM" id="SSF69279">
    <property type="entry name" value="Phage tail proteins"/>
    <property type="match status" value="1"/>
</dbReference>
<dbReference type="AlphaFoldDB" id="A0A222WIF8"/>
<evidence type="ECO:0000259" key="1">
    <source>
        <dbReference type="Pfam" id="PF04717"/>
    </source>
</evidence>
<reference evidence="2 3" key="1">
    <citation type="submission" date="2017-03" db="EMBL/GenBank/DDBJ databases">
        <title>Complete genome sequence of Paenibacillus Kribbensis producing bioflocculants.</title>
        <authorList>
            <person name="Lee H.-G."/>
            <person name="Oh H.-M."/>
        </authorList>
    </citation>
    <scope>NUCLEOTIDE SEQUENCE [LARGE SCALE GENOMIC DNA]</scope>
    <source>
        <strain evidence="2 3">AM49</strain>
    </source>
</reference>
<sequence>MTLTHITYDRLQITPFEVVSIQELHMTKRLNEHTRLSFTAILPEELQDSYVQLIEADSPVCVSQLDEAGTPTPLFNGTVLHMEVKVVRDVYYLEVEAISHTYKLDIRKKNRSFQDKNMKVEELLRAVGADYPGFDIIDSATGGATLGRIAVQYRETDWEFLKRIASRYHTSLTPASVFDVPKCYFGVEETQSGLDLTNYHYTVSKRVGDYRYFNGNDTAHVNEHDFIDYRVEAEQVLELGSTVTFKGKNLYVYKVDTHMQKGMMQHVYTLTSHKGLRHQEVFNEQLIGLSLPGKVIQVERDRIKLHLHIDAAQDPTKAHWFTYVSPYTAEGHSGWYVMPELGDTVLLYFPVHREEEGMASTSLREKNRSAGQHALAHPDIKLFRTLHGKEIKLTPDEIVITSKEGTMYIQLNEKNGIHIVSDKQIQFSAGGNISLHSGSKVKITAGDEIQMTSKGSTVSLGGITNVLGSEVKTN</sequence>
<dbReference type="KEGG" id="pkb:B4V02_03280"/>
<gene>
    <name evidence="2" type="ORF">B4V02_03280</name>
</gene>
<dbReference type="EMBL" id="CP020028">
    <property type="protein sequence ID" value="ASR45788.1"/>
    <property type="molecule type" value="Genomic_DNA"/>
</dbReference>
<organism evidence="2 3">
    <name type="scientific">Paenibacillus kribbensis</name>
    <dbReference type="NCBI Taxonomy" id="172713"/>
    <lineage>
        <taxon>Bacteria</taxon>
        <taxon>Bacillati</taxon>
        <taxon>Bacillota</taxon>
        <taxon>Bacilli</taxon>
        <taxon>Bacillales</taxon>
        <taxon>Paenibacillaceae</taxon>
        <taxon>Paenibacillus</taxon>
    </lineage>
</organism>
<feature type="domain" description="Gp5/Type VI secretion system Vgr protein OB-fold" evidence="1">
    <location>
        <begin position="294"/>
        <end position="357"/>
    </location>
</feature>